<evidence type="ECO:0000256" key="3">
    <source>
        <dbReference type="ARBA" id="ARBA00023163"/>
    </source>
</evidence>
<evidence type="ECO:0000313" key="6">
    <source>
        <dbReference type="EMBL" id="RPF28808.1"/>
    </source>
</evidence>
<dbReference type="InterPro" id="IPR036388">
    <property type="entry name" value="WH-like_DNA-bd_sf"/>
</dbReference>
<dbReference type="RefSeq" id="WP_246006190.1">
    <property type="nucleotide sequence ID" value="NZ_RKRA01000001.1"/>
</dbReference>
<dbReference type="InterPro" id="IPR036390">
    <property type="entry name" value="WH_DNA-bd_sf"/>
</dbReference>
<keyword evidence="3" id="KW-0804">Transcription</keyword>
<dbReference type="SMART" id="SM00347">
    <property type="entry name" value="HTH_MARR"/>
    <property type="match status" value="1"/>
</dbReference>
<dbReference type="Pfam" id="PF12802">
    <property type="entry name" value="MarR_2"/>
    <property type="match status" value="1"/>
</dbReference>
<feature type="domain" description="HTH marR-type" evidence="5">
    <location>
        <begin position="44"/>
        <end position="179"/>
    </location>
</feature>
<name>A0A3N4ZTK8_9MICO</name>
<dbReference type="InterPro" id="IPR023187">
    <property type="entry name" value="Tscrpt_reg_MarR-type_CS"/>
</dbReference>
<dbReference type="InterPro" id="IPR039422">
    <property type="entry name" value="MarR/SlyA-like"/>
</dbReference>
<dbReference type="Proteomes" id="UP000280726">
    <property type="component" value="Unassembled WGS sequence"/>
</dbReference>
<reference evidence="6 7" key="1">
    <citation type="submission" date="2018-11" db="EMBL/GenBank/DDBJ databases">
        <title>Sequencing the genomes of 1000 actinobacteria strains.</title>
        <authorList>
            <person name="Klenk H.-P."/>
        </authorList>
    </citation>
    <scope>NUCLEOTIDE SEQUENCE [LARGE SCALE GENOMIC DNA]</scope>
    <source>
        <strain evidence="6 7">DSM 14418</strain>
    </source>
</reference>
<dbReference type="PROSITE" id="PS50995">
    <property type="entry name" value="HTH_MARR_2"/>
    <property type="match status" value="1"/>
</dbReference>
<sequence length="192" mass="20898">MGDQPAAQQHPGEQGSPEMVEHPAQRNRAVGDHGGGGEESPRLAAEAWESLFRAQSTLMKRFERAGDFAPLRAREYDVLFTLSRAGGTRMRLRDLNEEVFLSQPSLSRMVDRLVERGLLAREPAPDDGRGVLVSLTEAGAQMQRSIGRKHVRTIAAHVGGALSAEELRTLTALTTRLRAAQRDGRAGAPPLT</sequence>
<dbReference type="PRINTS" id="PR00598">
    <property type="entry name" value="HTHMARR"/>
</dbReference>
<evidence type="ECO:0000259" key="5">
    <source>
        <dbReference type="PROSITE" id="PS50995"/>
    </source>
</evidence>
<feature type="region of interest" description="Disordered" evidence="4">
    <location>
        <begin position="1"/>
        <end position="41"/>
    </location>
</feature>
<dbReference type="InterPro" id="IPR000835">
    <property type="entry name" value="HTH_MarR-typ"/>
</dbReference>
<evidence type="ECO:0000256" key="4">
    <source>
        <dbReference type="SAM" id="MobiDB-lite"/>
    </source>
</evidence>
<evidence type="ECO:0000256" key="2">
    <source>
        <dbReference type="ARBA" id="ARBA00023125"/>
    </source>
</evidence>
<keyword evidence="2" id="KW-0238">DNA-binding</keyword>
<evidence type="ECO:0000313" key="7">
    <source>
        <dbReference type="Proteomes" id="UP000280726"/>
    </source>
</evidence>
<dbReference type="SUPFAM" id="SSF46785">
    <property type="entry name" value="Winged helix' DNA-binding domain"/>
    <property type="match status" value="1"/>
</dbReference>
<evidence type="ECO:0000256" key="1">
    <source>
        <dbReference type="ARBA" id="ARBA00023015"/>
    </source>
</evidence>
<dbReference type="GO" id="GO:0006950">
    <property type="term" value="P:response to stress"/>
    <property type="evidence" value="ECO:0007669"/>
    <property type="project" value="TreeGrafter"/>
</dbReference>
<proteinExistence type="predicted"/>
<protein>
    <submittedName>
        <fullName evidence="6">MarR family transcriptional regulator</fullName>
    </submittedName>
</protein>
<dbReference type="PROSITE" id="PS01117">
    <property type="entry name" value="HTH_MARR_1"/>
    <property type="match status" value="1"/>
</dbReference>
<dbReference type="GO" id="GO:0003677">
    <property type="term" value="F:DNA binding"/>
    <property type="evidence" value="ECO:0007669"/>
    <property type="project" value="UniProtKB-KW"/>
</dbReference>
<dbReference type="PANTHER" id="PTHR33164:SF104">
    <property type="entry name" value="TRANSCRIPTIONAL REGULATORY PROTEIN"/>
    <property type="match status" value="1"/>
</dbReference>
<dbReference type="GO" id="GO:0003700">
    <property type="term" value="F:DNA-binding transcription factor activity"/>
    <property type="evidence" value="ECO:0007669"/>
    <property type="project" value="InterPro"/>
</dbReference>
<keyword evidence="1" id="KW-0805">Transcription regulation</keyword>
<dbReference type="PANTHER" id="PTHR33164">
    <property type="entry name" value="TRANSCRIPTIONAL REGULATOR, MARR FAMILY"/>
    <property type="match status" value="1"/>
</dbReference>
<dbReference type="AlphaFoldDB" id="A0A3N4ZTK8"/>
<accession>A0A3N4ZTK8</accession>
<dbReference type="EMBL" id="RKRA01000001">
    <property type="protein sequence ID" value="RPF28808.1"/>
    <property type="molecule type" value="Genomic_DNA"/>
</dbReference>
<comment type="caution">
    <text evidence="6">The sequence shown here is derived from an EMBL/GenBank/DDBJ whole genome shotgun (WGS) entry which is preliminary data.</text>
</comment>
<gene>
    <name evidence="6" type="ORF">EDD32_3354</name>
</gene>
<dbReference type="Gene3D" id="1.10.10.10">
    <property type="entry name" value="Winged helix-like DNA-binding domain superfamily/Winged helix DNA-binding domain"/>
    <property type="match status" value="1"/>
</dbReference>
<organism evidence="6 7">
    <name type="scientific">Georgenia muralis</name>
    <dbReference type="NCBI Taxonomy" id="154117"/>
    <lineage>
        <taxon>Bacteria</taxon>
        <taxon>Bacillati</taxon>
        <taxon>Actinomycetota</taxon>
        <taxon>Actinomycetes</taxon>
        <taxon>Micrococcales</taxon>
        <taxon>Bogoriellaceae</taxon>
        <taxon>Georgenia</taxon>
    </lineage>
</organism>
<keyword evidence="7" id="KW-1185">Reference proteome</keyword>
<feature type="compositionally biased region" description="Basic and acidic residues" evidence="4">
    <location>
        <begin position="19"/>
        <end position="41"/>
    </location>
</feature>